<name>A0A5B6VZ97_9ROSI</name>
<dbReference type="GO" id="GO:0003964">
    <property type="term" value="F:RNA-directed DNA polymerase activity"/>
    <property type="evidence" value="ECO:0007669"/>
    <property type="project" value="UniProtKB-KW"/>
</dbReference>
<reference evidence="2" key="1">
    <citation type="journal article" date="2019" name="Plant Biotechnol. J.">
        <title>Genome sequencing of the Australian wild diploid species Gossypium australe highlights disease resistance and delayed gland morphogenesis.</title>
        <authorList>
            <person name="Cai Y."/>
            <person name="Cai X."/>
            <person name="Wang Q."/>
            <person name="Wang P."/>
            <person name="Zhang Y."/>
            <person name="Cai C."/>
            <person name="Xu Y."/>
            <person name="Wang K."/>
            <person name="Zhou Z."/>
            <person name="Wang C."/>
            <person name="Geng S."/>
            <person name="Li B."/>
            <person name="Dong Q."/>
            <person name="Hou Y."/>
            <person name="Wang H."/>
            <person name="Ai P."/>
            <person name="Liu Z."/>
            <person name="Yi F."/>
            <person name="Sun M."/>
            <person name="An G."/>
            <person name="Cheng J."/>
            <person name="Zhang Y."/>
            <person name="Shi Q."/>
            <person name="Xie Y."/>
            <person name="Shi X."/>
            <person name="Chang Y."/>
            <person name="Huang F."/>
            <person name="Chen Y."/>
            <person name="Hong S."/>
            <person name="Mi L."/>
            <person name="Sun Q."/>
            <person name="Zhang L."/>
            <person name="Zhou B."/>
            <person name="Peng R."/>
            <person name="Zhang X."/>
            <person name="Liu F."/>
        </authorList>
    </citation>
    <scope>NUCLEOTIDE SEQUENCE [LARGE SCALE GENOMIC DNA]</scope>
    <source>
        <strain evidence="2">cv. PA1801</strain>
    </source>
</reference>
<keyword evidence="1" id="KW-0808">Transferase</keyword>
<evidence type="ECO:0000313" key="2">
    <source>
        <dbReference type="Proteomes" id="UP000325315"/>
    </source>
</evidence>
<keyword evidence="1" id="KW-0548">Nucleotidyltransferase</keyword>
<gene>
    <name evidence="1" type="ORF">EPI10_024573</name>
</gene>
<dbReference type="OrthoDB" id="1749050at2759"/>
<evidence type="ECO:0000313" key="1">
    <source>
        <dbReference type="EMBL" id="KAA3474272.1"/>
    </source>
</evidence>
<organism evidence="1 2">
    <name type="scientific">Gossypium australe</name>
    <dbReference type="NCBI Taxonomy" id="47621"/>
    <lineage>
        <taxon>Eukaryota</taxon>
        <taxon>Viridiplantae</taxon>
        <taxon>Streptophyta</taxon>
        <taxon>Embryophyta</taxon>
        <taxon>Tracheophyta</taxon>
        <taxon>Spermatophyta</taxon>
        <taxon>Magnoliopsida</taxon>
        <taxon>eudicotyledons</taxon>
        <taxon>Gunneridae</taxon>
        <taxon>Pentapetalae</taxon>
        <taxon>rosids</taxon>
        <taxon>malvids</taxon>
        <taxon>Malvales</taxon>
        <taxon>Malvaceae</taxon>
        <taxon>Malvoideae</taxon>
        <taxon>Gossypium</taxon>
    </lineage>
</organism>
<dbReference type="AlphaFoldDB" id="A0A5B6VZ97"/>
<proteinExistence type="predicted"/>
<sequence length="63" mass="7213">MEMNINPRNLELLTHPAPQTMYDYTKPTLIGAESIVLILFEEQSETVVEFTSKGFHHYLGSDD</sequence>
<keyword evidence="2" id="KW-1185">Reference proteome</keyword>
<dbReference type="Proteomes" id="UP000325315">
    <property type="component" value="Unassembled WGS sequence"/>
</dbReference>
<dbReference type="EMBL" id="SMMG02000005">
    <property type="protein sequence ID" value="KAA3474272.1"/>
    <property type="molecule type" value="Genomic_DNA"/>
</dbReference>
<protein>
    <submittedName>
        <fullName evidence="1">Reverse transcriptase</fullName>
    </submittedName>
</protein>
<comment type="caution">
    <text evidence="1">The sequence shown here is derived from an EMBL/GenBank/DDBJ whole genome shotgun (WGS) entry which is preliminary data.</text>
</comment>
<keyword evidence="1" id="KW-0695">RNA-directed DNA polymerase</keyword>
<accession>A0A5B6VZ97</accession>